<keyword evidence="3 6" id="KW-0812">Transmembrane</keyword>
<proteinExistence type="inferred from homology"/>
<reference evidence="7 8" key="1">
    <citation type="submission" date="2018-08" db="EMBL/GenBank/DDBJ databases">
        <title>Bacillus jemisoniae sp. nov., Bacillus chryseoplanitiae sp. nov., Bacillus resnikiae sp. nov., and Bacillus frankliniae sp. nov., isolated from Viking spacecraft and associated surfaces.</title>
        <authorList>
            <person name="Seuylemezian A."/>
            <person name="Vaishampayan P."/>
        </authorList>
    </citation>
    <scope>NUCLEOTIDE SEQUENCE [LARGE SCALE GENOMIC DNA]</scope>
    <source>
        <strain evidence="7 8">JJ-247</strain>
    </source>
</reference>
<evidence type="ECO:0000256" key="4">
    <source>
        <dbReference type="ARBA" id="ARBA00022989"/>
    </source>
</evidence>
<accession>A0A398B4V0</accession>
<evidence type="ECO:0000256" key="6">
    <source>
        <dbReference type="SAM" id="Phobius"/>
    </source>
</evidence>
<evidence type="ECO:0000313" key="8">
    <source>
        <dbReference type="Proteomes" id="UP000265816"/>
    </source>
</evidence>
<feature type="transmembrane region" description="Helical" evidence="6">
    <location>
        <begin position="248"/>
        <end position="267"/>
    </location>
</feature>
<dbReference type="AlphaFoldDB" id="A0A398B4V0"/>
<feature type="transmembrane region" description="Helical" evidence="6">
    <location>
        <begin position="93"/>
        <end position="111"/>
    </location>
</feature>
<dbReference type="InterPro" id="IPR002794">
    <property type="entry name" value="DUF92_TMEM19"/>
</dbReference>
<name>A0A398B4V0_9BACI</name>
<organism evidence="7 8">
    <name type="scientific">Mesobacillus zeae</name>
    <dbReference type="NCBI Taxonomy" id="1917180"/>
    <lineage>
        <taxon>Bacteria</taxon>
        <taxon>Bacillati</taxon>
        <taxon>Bacillota</taxon>
        <taxon>Bacilli</taxon>
        <taxon>Bacillales</taxon>
        <taxon>Bacillaceae</taxon>
        <taxon>Mesobacillus</taxon>
    </lineage>
</organism>
<dbReference type="Pfam" id="PF01940">
    <property type="entry name" value="DUF92"/>
    <property type="match status" value="1"/>
</dbReference>
<evidence type="ECO:0000256" key="1">
    <source>
        <dbReference type="ARBA" id="ARBA00004141"/>
    </source>
</evidence>
<dbReference type="PANTHER" id="PTHR13353:SF5">
    <property type="entry name" value="TRANSMEMBRANE PROTEIN 19"/>
    <property type="match status" value="1"/>
</dbReference>
<dbReference type="OrthoDB" id="9808500at2"/>
<keyword evidence="5 6" id="KW-0472">Membrane</keyword>
<evidence type="ECO:0000256" key="2">
    <source>
        <dbReference type="ARBA" id="ARBA00009012"/>
    </source>
</evidence>
<evidence type="ECO:0000313" key="7">
    <source>
        <dbReference type="EMBL" id="RID83848.1"/>
    </source>
</evidence>
<keyword evidence="4 6" id="KW-1133">Transmembrane helix</keyword>
<comment type="similarity">
    <text evidence="2">Belongs to the TMEM19 family.</text>
</comment>
<dbReference type="EMBL" id="QWVT01000024">
    <property type="protein sequence ID" value="RID83848.1"/>
    <property type="molecule type" value="Genomic_DNA"/>
</dbReference>
<sequence>MLDVEIEPFLSAVLVVVSAAAAYYLSFLTLSGAVAGLATGGMVALGFGFPGLVLMGAFFISSSVLSKLKVNKKRRHFEKNLHEKGSTRDWKQVAANGGIAAAAAGVGAFVTGDDIWAIIYMISLASATADTWASELGPLSKGDPVSIRGFAKVPPGTSGAVSFAGTLASFAGSMMIALLSSFLFHPGMAPVILVTLAGFSGSLIDTWLGAYIQALYRCGACGIHTEKRKHCKSSTRLVRGFSWLDNDAVNFFSGFGAVLFGIILLMVF</sequence>
<dbReference type="GO" id="GO:0016020">
    <property type="term" value="C:membrane"/>
    <property type="evidence" value="ECO:0007669"/>
    <property type="project" value="UniProtKB-SubCell"/>
</dbReference>
<dbReference type="Proteomes" id="UP000265816">
    <property type="component" value="Unassembled WGS sequence"/>
</dbReference>
<dbReference type="PANTHER" id="PTHR13353">
    <property type="entry name" value="TRANSMEMBRANE PROTEIN 19"/>
    <property type="match status" value="1"/>
</dbReference>
<comment type="caution">
    <text evidence="7">The sequence shown here is derived from an EMBL/GenBank/DDBJ whole genome shotgun (WGS) entry which is preliminary data.</text>
</comment>
<feature type="transmembrane region" description="Helical" evidence="6">
    <location>
        <begin position="191"/>
        <end position="212"/>
    </location>
</feature>
<evidence type="ECO:0000256" key="3">
    <source>
        <dbReference type="ARBA" id="ARBA00022692"/>
    </source>
</evidence>
<feature type="transmembrane region" description="Helical" evidence="6">
    <location>
        <begin position="12"/>
        <end position="38"/>
    </location>
</feature>
<protein>
    <submittedName>
        <fullName evidence="7">DUF92 domain-containing protein</fullName>
    </submittedName>
</protein>
<gene>
    <name evidence="7" type="ORF">D1970_14685</name>
</gene>
<feature type="transmembrane region" description="Helical" evidence="6">
    <location>
        <begin position="44"/>
        <end position="65"/>
    </location>
</feature>
<keyword evidence="8" id="KW-1185">Reference proteome</keyword>
<feature type="transmembrane region" description="Helical" evidence="6">
    <location>
        <begin position="160"/>
        <end position="184"/>
    </location>
</feature>
<evidence type="ECO:0000256" key="5">
    <source>
        <dbReference type="ARBA" id="ARBA00023136"/>
    </source>
</evidence>
<comment type="subcellular location">
    <subcellularLocation>
        <location evidence="1">Membrane</location>
        <topology evidence="1">Multi-pass membrane protein</topology>
    </subcellularLocation>
</comment>